<protein>
    <submittedName>
        <fullName evidence="1">DUF2239 family protein</fullName>
    </submittedName>
</protein>
<proteinExistence type="predicted"/>
<name>A0AAW4XY80_9BURK</name>
<evidence type="ECO:0000313" key="1">
    <source>
        <dbReference type="EMBL" id="MCD2165674.1"/>
    </source>
</evidence>
<dbReference type="RefSeq" id="WP_230774596.1">
    <property type="nucleotide sequence ID" value="NZ_JAJNCT010000010.1"/>
</dbReference>
<gene>
    <name evidence="1" type="ORF">LPW39_11060</name>
</gene>
<dbReference type="AlphaFoldDB" id="A0AAW4XY80"/>
<dbReference type="InterPro" id="IPR018715">
    <property type="entry name" value="DUF2239"/>
</dbReference>
<comment type="caution">
    <text evidence="1">The sequence shown here is derived from an EMBL/GenBank/DDBJ whole genome shotgun (WGS) entry which is preliminary data.</text>
</comment>
<keyword evidence="2" id="KW-1185">Reference proteome</keyword>
<dbReference type="Proteomes" id="UP001199260">
    <property type="component" value="Unassembled WGS sequence"/>
</dbReference>
<dbReference type="EMBL" id="JAJNCT010000010">
    <property type="protein sequence ID" value="MCD2165674.1"/>
    <property type="molecule type" value="Genomic_DNA"/>
</dbReference>
<dbReference type="Pfam" id="PF09998">
    <property type="entry name" value="DUF2239"/>
    <property type="match status" value="1"/>
</dbReference>
<evidence type="ECO:0000313" key="2">
    <source>
        <dbReference type="Proteomes" id="UP001199260"/>
    </source>
</evidence>
<sequence>MTTETLTSRLTIFQGHQRLLQADRLTVLRYLQNHDELHPGGSLTPLWVFDDLSGLRLDLNWRSELAPALQPAAPLDDAAPATAAPAAAAVEAAPHSRTARAVGRPKLGVVSREVTLLPRHWEWLNRQPGGASAALRRLIDDARNAHAQQDSQRAATEATYQFMQAMAGDLPGFDEACRALFAHKQSAFLLQTQAWPDDVQAYLHQLSRPIWPV</sequence>
<accession>A0AAW4XY80</accession>
<organism evidence="1 2">
    <name type="scientific">Comamonas koreensis</name>
    <dbReference type="NCBI Taxonomy" id="160825"/>
    <lineage>
        <taxon>Bacteria</taxon>
        <taxon>Pseudomonadati</taxon>
        <taxon>Pseudomonadota</taxon>
        <taxon>Betaproteobacteria</taxon>
        <taxon>Burkholderiales</taxon>
        <taxon>Comamonadaceae</taxon>
        <taxon>Comamonas</taxon>
    </lineage>
</organism>
<reference evidence="1 2" key="1">
    <citation type="submission" date="2021-11" db="EMBL/GenBank/DDBJ databases">
        <title>Genome sequence.</title>
        <authorList>
            <person name="Sun Q."/>
        </authorList>
    </citation>
    <scope>NUCLEOTIDE SEQUENCE [LARGE SCALE GENOMIC DNA]</scope>
    <source>
        <strain evidence="1 2">KCTC 12005</strain>
    </source>
</reference>